<sequence>MQITYLCGKHEDWIYSNPKQALHFMARDEMQGTLLLHCGQYTDAIPYLGCAFDIAVILLEVDGGENEAMKSKVKSLAGLLEETYYHLKLPEYRNAILDRANSVLQATESAMLSAFLLKSVHQ</sequence>
<dbReference type="Proteomes" id="UP001170717">
    <property type="component" value="Unassembled WGS sequence"/>
</dbReference>
<proteinExistence type="predicted"/>
<gene>
    <name evidence="1" type="ORF">Q4527_04335</name>
</gene>
<evidence type="ECO:0000313" key="2">
    <source>
        <dbReference type="Proteomes" id="UP001170717"/>
    </source>
</evidence>
<protein>
    <submittedName>
        <fullName evidence="1">Uncharacterized protein</fullName>
    </submittedName>
</protein>
<evidence type="ECO:0000313" key="1">
    <source>
        <dbReference type="EMBL" id="MDO6576603.1"/>
    </source>
</evidence>
<name>A0AAW7YZH8_9ALTE</name>
<comment type="caution">
    <text evidence="1">The sequence shown here is derived from an EMBL/GenBank/DDBJ whole genome shotgun (WGS) entry which is preliminary data.</text>
</comment>
<reference evidence="1" key="1">
    <citation type="submission" date="2023-07" db="EMBL/GenBank/DDBJ databases">
        <title>Genome content predicts the carbon catabolic preferences of heterotrophic bacteria.</title>
        <authorList>
            <person name="Gralka M."/>
        </authorList>
    </citation>
    <scope>NUCLEOTIDE SEQUENCE</scope>
    <source>
        <strain evidence="1">F2M12</strain>
    </source>
</reference>
<dbReference type="AlphaFoldDB" id="A0AAW7YZH8"/>
<dbReference type="RefSeq" id="WP_063456572.1">
    <property type="nucleotide sequence ID" value="NZ_CAXIBE010000048.1"/>
</dbReference>
<organism evidence="1 2">
    <name type="scientific">Alteromonas stellipolaris</name>
    <dbReference type="NCBI Taxonomy" id="233316"/>
    <lineage>
        <taxon>Bacteria</taxon>
        <taxon>Pseudomonadati</taxon>
        <taxon>Pseudomonadota</taxon>
        <taxon>Gammaproteobacteria</taxon>
        <taxon>Alteromonadales</taxon>
        <taxon>Alteromonadaceae</taxon>
        <taxon>Alteromonas/Salinimonas group</taxon>
        <taxon>Alteromonas</taxon>
    </lineage>
</organism>
<accession>A0AAW7YZH8</accession>
<dbReference type="EMBL" id="JAUOQI010000002">
    <property type="protein sequence ID" value="MDO6576603.1"/>
    <property type="molecule type" value="Genomic_DNA"/>
</dbReference>